<sequence length="359" mass="38459">MNHYRKSMDALRFTPEQKRDMVEELLSAGTARRRKTIPMRRILSVAAAAALVAAMGVGAGASGVLRSAGDVFAGVFGGTPAQTEIIDRIGYPIGASASADGITITADAIVGDTYSYAIIYTVARDDGKPLAENLEPNENGLLPLNFSQGGASVFHLGGMHGGTYFFDADPSDNAVQYVEQMSADSPLKAGTARATFRDLNVWTTGDDMDQKTTLAAGPWRLKFDFAFEDATVSLPAGQTFTLNGMEATVDAVLLSPLSFHVTYTVQEELEWSASRDKSEETGQMNAHDKEQTRLYFESLPLSLQMKDGSTLELSNAGGSIDPQEGKTVCQKSNVFSSILDLSQVESMTVGDVTIPVDVK</sequence>
<evidence type="ECO:0000256" key="1">
    <source>
        <dbReference type="SAM" id="Phobius"/>
    </source>
</evidence>
<organism evidence="2 3">
    <name type="scientific">Candidatus Flavonifractor intestinipullorum</name>
    <dbReference type="NCBI Taxonomy" id="2838587"/>
    <lineage>
        <taxon>Bacteria</taxon>
        <taxon>Bacillati</taxon>
        <taxon>Bacillota</taxon>
        <taxon>Clostridia</taxon>
        <taxon>Eubacteriales</taxon>
        <taxon>Oscillospiraceae</taxon>
        <taxon>Flavonifractor</taxon>
    </lineage>
</organism>
<keyword evidence="1" id="KW-0812">Transmembrane</keyword>
<reference evidence="2" key="1">
    <citation type="journal article" date="2021" name="PeerJ">
        <title>Extensive microbial diversity within the chicken gut microbiome revealed by metagenomics and culture.</title>
        <authorList>
            <person name="Gilroy R."/>
            <person name="Ravi A."/>
            <person name="Getino M."/>
            <person name="Pursley I."/>
            <person name="Horton D.L."/>
            <person name="Alikhan N.F."/>
            <person name="Baker D."/>
            <person name="Gharbi K."/>
            <person name="Hall N."/>
            <person name="Watson M."/>
            <person name="Adriaenssens E.M."/>
            <person name="Foster-Nyarko E."/>
            <person name="Jarju S."/>
            <person name="Secka A."/>
            <person name="Antonio M."/>
            <person name="Oren A."/>
            <person name="Chaudhuri R.R."/>
            <person name="La Ragione R."/>
            <person name="Hildebrand F."/>
            <person name="Pallen M.J."/>
        </authorList>
    </citation>
    <scope>NUCLEOTIDE SEQUENCE</scope>
    <source>
        <strain evidence="2">CHK189-11263</strain>
    </source>
</reference>
<name>A0A9D2S569_9FIRM</name>
<dbReference type="Proteomes" id="UP000824208">
    <property type="component" value="Unassembled WGS sequence"/>
</dbReference>
<dbReference type="AlphaFoldDB" id="A0A9D2S569"/>
<comment type="caution">
    <text evidence="2">The sequence shown here is derived from an EMBL/GenBank/DDBJ whole genome shotgun (WGS) entry which is preliminary data.</text>
</comment>
<dbReference type="EMBL" id="DWYC01000053">
    <property type="protein sequence ID" value="HJB57117.1"/>
    <property type="molecule type" value="Genomic_DNA"/>
</dbReference>
<reference evidence="2" key="2">
    <citation type="submission" date="2021-04" db="EMBL/GenBank/DDBJ databases">
        <authorList>
            <person name="Gilroy R."/>
        </authorList>
    </citation>
    <scope>NUCLEOTIDE SEQUENCE</scope>
    <source>
        <strain evidence="2">CHK189-11263</strain>
    </source>
</reference>
<proteinExistence type="predicted"/>
<evidence type="ECO:0000313" key="3">
    <source>
        <dbReference type="Proteomes" id="UP000824208"/>
    </source>
</evidence>
<evidence type="ECO:0000313" key="2">
    <source>
        <dbReference type="EMBL" id="HJB57117.1"/>
    </source>
</evidence>
<keyword evidence="1" id="KW-1133">Transmembrane helix</keyword>
<keyword evidence="1" id="KW-0472">Membrane</keyword>
<feature type="transmembrane region" description="Helical" evidence="1">
    <location>
        <begin position="42"/>
        <end position="65"/>
    </location>
</feature>
<protein>
    <submittedName>
        <fullName evidence="2">DUF4179 domain-containing protein</fullName>
    </submittedName>
</protein>
<gene>
    <name evidence="2" type="ORF">H9714_06160</name>
</gene>
<accession>A0A9D2S569</accession>